<dbReference type="EMBL" id="JBEHCU010006600">
    <property type="protein sequence ID" value="KAL1396737.1"/>
    <property type="molecule type" value="Genomic_DNA"/>
</dbReference>
<dbReference type="AlphaFoldDB" id="A0ABD1DB04"/>
<proteinExistence type="predicted"/>
<reference evidence="2 3" key="1">
    <citation type="submission" date="2024-05" db="EMBL/GenBank/DDBJ databases">
        <title>Culex pipiens pipiens assembly and annotation.</title>
        <authorList>
            <person name="Alout H."/>
            <person name="Durand T."/>
        </authorList>
    </citation>
    <scope>NUCLEOTIDE SEQUENCE [LARGE SCALE GENOMIC DNA]</scope>
    <source>
        <strain evidence="2">HA-2024</strain>
        <tissue evidence="2">Whole body</tissue>
    </source>
</reference>
<feature type="compositionally biased region" description="Polar residues" evidence="1">
    <location>
        <begin position="347"/>
        <end position="356"/>
    </location>
</feature>
<evidence type="ECO:0000256" key="1">
    <source>
        <dbReference type="SAM" id="MobiDB-lite"/>
    </source>
</evidence>
<evidence type="ECO:0000313" key="2">
    <source>
        <dbReference type="EMBL" id="KAL1396737.1"/>
    </source>
</evidence>
<comment type="caution">
    <text evidence="2">The sequence shown here is derived from an EMBL/GenBank/DDBJ whole genome shotgun (WGS) entry which is preliminary data.</text>
</comment>
<protein>
    <submittedName>
        <fullName evidence="2">Uncharacterized protein</fullName>
    </submittedName>
</protein>
<dbReference type="PANTHER" id="PTHR43979:SF1">
    <property type="entry name" value="PRE-MRNA-PROCESSING FACTOR 17"/>
    <property type="match status" value="1"/>
</dbReference>
<dbReference type="InterPro" id="IPR032847">
    <property type="entry name" value="PRPF17"/>
</dbReference>
<organism evidence="2 3">
    <name type="scientific">Culex pipiens pipiens</name>
    <name type="common">Northern house mosquito</name>
    <dbReference type="NCBI Taxonomy" id="38569"/>
    <lineage>
        <taxon>Eukaryota</taxon>
        <taxon>Metazoa</taxon>
        <taxon>Ecdysozoa</taxon>
        <taxon>Arthropoda</taxon>
        <taxon>Hexapoda</taxon>
        <taxon>Insecta</taxon>
        <taxon>Pterygota</taxon>
        <taxon>Neoptera</taxon>
        <taxon>Endopterygota</taxon>
        <taxon>Diptera</taxon>
        <taxon>Nematocera</taxon>
        <taxon>Culicoidea</taxon>
        <taxon>Culicidae</taxon>
        <taxon>Culicinae</taxon>
        <taxon>Culicini</taxon>
        <taxon>Culex</taxon>
        <taxon>Culex</taxon>
    </lineage>
</organism>
<dbReference type="Proteomes" id="UP001562425">
    <property type="component" value="Unassembled WGS sequence"/>
</dbReference>
<name>A0ABD1DB04_CULPP</name>
<dbReference type="PANTHER" id="PTHR43979">
    <property type="entry name" value="PRE-MRNA-PROCESSING FACTOR 17"/>
    <property type="match status" value="1"/>
</dbReference>
<sequence>MFRQQQELYSGNKWLWAPGVVCDRVGQVMYTSFSVVQIGIRGQMEQRSRSCPSTSCWIPGICRNQHRLRTQQHRRSWTRHYSQQVRINARHLVSQNARHPCQDHPSRLHHLKASLRRWYRFFVALHDGPSKSAHLLLYCSMDDRIMILKVYYQRHCLRTCSGQVWDTRLGSVKTITFVDDNRRFMTTSDNECLRDIPVDMDTPIQRCTRCPQLLAHTIGHTGASKGGPLLNLDFREDITKRNSLPAPVLAEFNKGAIPEPTALIEGTIPRSEMTHLQVQRSAKCCCSSVCAKLPTFLKLNRATKKILHFADPYFTYGYLSLKTIHSPASSSTDNAASRSRTTSRSSVGRTQPSGQYSEKESSSVQ</sequence>
<evidence type="ECO:0000313" key="3">
    <source>
        <dbReference type="Proteomes" id="UP001562425"/>
    </source>
</evidence>
<feature type="region of interest" description="Disordered" evidence="1">
    <location>
        <begin position="327"/>
        <end position="365"/>
    </location>
</feature>
<keyword evidence="3" id="KW-1185">Reference proteome</keyword>
<feature type="compositionally biased region" description="Low complexity" evidence="1">
    <location>
        <begin position="328"/>
        <end position="346"/>
    </location>
</feature>
<gene>
    <name evidence="2" type="ORF">pipiens_010310</name>
</gene>
<accession>A0ABD1DB04</accession>